<dbReference type="InterPro" id="IPR043128">
    <property type="entry name" value="Rev_trsase/Diguanyl_cyclase"/>
</dbReference>
<dbReference type="InterPro" id="IPR053134">
    <property type="entry name" value="RNA-dir_DNA_polymerase"/>
</dbReference>
<comment type="caution">
    <text evidence="4">The sequence shown here is derived from an EMBL/GenBank/DDBJ whole genome shotgun (WGS) entry which is preliminary data.</text>
</comment>
<protein>
    <submittedName>
        <fullName evidence="4">Uncharacterized protein</fullName>
    </submittedName>
</protein>
<evidence type="ECO:0000259" key="2">
    <source>
        <dbReference type="Pfam" id="PF00078"/>
    </source>
</evidence>
<dbReference type="InterPro" id="IPR043502">
    <property type="entry name" value="DNA/RNA_pol_sf"/>
</dbReference>
<feature type="compositionally biased region" description="Basic and acidic residues" evidence="1">
    <location>
        <begin position="40"/>
        <end position="54"/>
    </location>
</feature>
<dbReference type="CDD" id="cd00303">
    <property type="entry name" value="retropepsin_like"/>
    <property type="match status" value="1"/>
</dbReference>
<dbReference type="SUPFAM" id="SSF50630">
    <property type="entry name" value="Acid proteases"/>
    <property type="match status" value="1"/>
</dbReference>
<dbReference type="InterPro" id="IPR041577">
    <property type="entry name" value="RT_RNaseH_2"/>
</dbReference>
<dbReference type="AlphaFoldDB" id="A0A6L2NTB5"/>
<reference evidence="4" key="1">
    <citation type="journal article" date="2019" name="Sci. Rep.">
        <title>Draft genome of Tanacetum cinerariifolium, the natural source of mosquito coil.</title>
        <authorList>
            <person name="Yamashiro T."/>
            <person name="Shiraishi A."/>
            <person name="Satake H."/>
            <person name="Nakayama K."/>
        </authorList>
    </citation>
    <scope>NUCLEOTIDE SEQUENCE</scope>
</reference>
<dbReference type="SUPFAM" id="SSF56672">
    <property type="entry name" value="DNA/RNA polymerases"/>
    <property type="match status" value="1"/>
</dbReference>
<dbReference type="PANTHER" id="PTHR24559">
    <property type="entry name" value="TRANSPOSON TY3-I GAG-POL POLYPROTEIN"/>
    <property type="match status" value="1"/>
</dbReference>
<feature type="domain" description="Reverse transcriptase/retrotransposon-derived protein RNase H-like" evidence="3">
    <location>
        <begin position="440"/>
        <end position="520"/>
    </location>
</feature>
<dbReference type="Gene3D" id="3.30.70.270">
    <property type="match status" value="2"/>
</dbReference>
<evidence type="ECO:0000259" key="3">
    <source>
        <dbReference type="Pfam" id="PF17919"/>
    </source>
</evidence>
<dbReference type="CDD" id="cd01647">
    <property type="entry name" value="RT_LTR"/>
    <property type="match status" value="1"/>
</dbReference>
<dbReference type="InterPro" id="IPR021109">
    <property type="entry name" value="Peptidase_aspartic_dom_sf"/>
</dbReference>
<proteinExistence type="predicted"/>
<dbReference type="Pfam" id="PF08284">
    <property type="entry name" value="RVP_2"/>
    <property type="match status" value="1"/>
</dbReference>
<organism evidence="4">
    <name type="scientific">Tanacetum cinerariifolium</name>
    <name type="common">Dalmatian daisy</name>
    <name type="synonym">Chrysanthemum cinerariifolium</name>
    <dbReference type="NCBI Taxonomy" id="118510"/>
    <lineage>
        <taxon>Eukaryota</taxon>
        <taxon>Viridiplantae</taxon>
        <taxon>Streptophyta</taxon>
        <taxon>Embryophyta</taxon>
        <taxon>Tracheophyta</taxon>
        <taxon>Spermatophyta</taxon>
        <taxon>Magnoliopsida</taxon>
        <taxon>eudicotyledons</taxon>
        <taxon>Gunneridae</taxon>
        <taxon>Pentapetalae</taxon>
        <taxon>asterids</taxon>
        <taxon>campanulids</taxon>
        <taxon>Asterales</taxon>
        <taxon>Asteraceae</taxon>
        <taxon>Asteroideae</taxon>
        <taxon>Anthemideae</taxon>
        <taxon>Anthemidinae</taxon>
        <taxon>Tanacetum</taxon>
    </lineage>
</organism>
<dbReference type="Pfam" id="PF00078">
    <property type="entry name" value="RVT_1"/>
    <property type="match status" value="1"/>
</dbReference>
<evidence type="ECO:0000313" key="4">
    <source>
        <dbReference type="EMBL" id="GEU89568.1"/>
    </source>
</evidence>
<gene>
    <name evidence="4" type="ORF">Tci_061546</name>
</gene>
<feature type="region of interest" description="Disordered" evidence="1">
    <location>
        <begin position="40"/>
        <end position="69"/>
    </location>
</feature>
<dbReference type="PANTHER" id="PTHR24559:SF444">
    <property type="entry name" value="REVERSE TRANSCRIPTASE DOMAIN-CONTAINING PROTEIN"/>
    <property type="match status" value="1"/>
</dbReference>
<dbReference type="InterPro" id="IPR000477">
    <property type="entry name" value="RT_dom"/>
</dbReference>
<feature type="compositionally biased region" description="Low complexity" evidence="1">
    <location>
        <begin position="55"/>
        <end position="69"/>
    </location>
</feature>
<dbReference type="EMBL" id="BKCJ010009991">
    <property type="protein sequence ID" value="GEU89568.1"/>
    <property type="molecule type" value="Genomic_DNA"/>
</dbReference>
<accession>A0A6L2NTB5</accession>
<dbReference type="Gene3D" id="3.10.10.10">
    <property type="entry name" value="HIV Type 1 Reverse Transcriptase, subunit A, domain 1"/>
    <property type="match status" value="2"/>
</dbReference>
<sequence length="522" mass="58860">MSTATRTGMTQDTIDEPIAKCVHEALKAYDAAKDPRIESEFKNDQQDDHVEEKVNNGNSNGNGNGNPNVNNGVGVDAAYAMTWKALMKLMTKNVNGQNVVRAYIVRNNVVRKGYAGFLQYCNKCMMHHEGPCMAKCDFNIVTGVFLLNNSYASMLFDSGADRSFVSTTLSALLDVIPSTLNTSYAVELDDGRISETNVIHRGCMIGLLGHPFDIYLMLVELGSFDVIVGMDWLAKYHAVIVCDEMIICISYGDEVLIIKGEGCNSGSKSKLSVISCTRTKKYIQKGCQVYLAYVTTKKSDDEPEEKQLEDVPILWDFWELQELSDKGFIRPSSSPWEAPVLFVKKKDGSFRMWSSVYSKIDLRSGYHQLRVREEDIPMTAFRTRYGQYEFQVMPFGLTNAPTEHEGHLKLILRLLNEEKLFAKFSKCGFWLSKKSMKFNWGEKSEAAFQLLKQKLCSALILALPEGSENFVVYYDASHKGLGTILMQKEKVIAYTSRQLKVHEKNYTMHDLELGAVVFALNM</sequence>
<dbReference type="Pfam" id="PF17919">
    <property type="entry name" value="RT_RNaseH_2"/>
    <property type="match status" value="1"/>
</dbReference>
<feature type="domain" description="Reverse transcriptase" evidence="2">
    <location>
        <begin position="355"/>
        <end position="402"/>
    </location>
</feature>
<dbReference type="Gene3D" id="2.40.70.10">
    <property type="entry name" value="Acid Proteases"/>
    <property type="match status" value="1"/>
</dbReference>
<name>A0A6L2NTB5_TANCI</name>
<evidence type="ECO:0000256" key="1">
    <source>
        <dbReference type="SAM" id="MobiDB-lite"/>
    </source>
</evidence>